<evidence type="ECO:0000256" key="5">
    <source>
        <dbReference type="SAM" id="SignalP"/>
    </source>
</evidence>
<dbReference type="GO" id="GO:0006955">
    <property type="term" value="P:immune response"/>
    <property type="evidence" value="ECO:0007669"/>
    <property type="project" value="InterPro"/>
</dbReference>
<dbReference type="KEGG" id="gsh:117368773"/>
<dbReference type="Pfam" id="PF00048">
    <property type="entry name" value="IL8"/>
    <property type="match status" value="1"/>
</dbReference>
<reference evidence="8" key="1">
    <citation type="submission" date="2025-08" db="UniProtKB">
        <authorList>
            <consortium name="RefSeq"/>
        </authorList>
    </citation>
    <scope>IDENTIFICATION</scope>
</reference>
<dbReference type="SMART" id="SM00199">
    <property type="entry name" value="SCY"/>
    <property type="match status" value="1"/>
</dbReference>
<dbReference type="SUPFAM" id="SSF54117">
    <property type="entry name" value="Interleukin 8-like chemokines"/>
    <property type="match status" value="1"/>
</dbReference>
<dbReference type="InterPro" id="IPR039809">
    <property type="entry name" value="Chemokine_b/g/d"/>
</dbReference>
<evidence type="ECO:0000313" key="7">
    <source>
        <dbReference type="Proteomes" id="UP000515159"/>
    </source>
</evidence>
<dbReference type="InterPro" id="IPR001089">
    <property type="entry name" value="Chemokine_CXC"/>
</dbReference>
<dbReference type="AlphaFoldDB" id="A0A6P8SHG3"/>
<protein>
    <submittedName>
        <fullName evidence="8">Growth-regulated alpha protein-like</fullName>
    </submittedName>
</protein>
<dbReference type="InterPro" id="IPR036048">
    <property type="entry name" value="Interleukin_8-like_sf"/>
</dbReference>
<comment type="similarity">
    <text evidence="2">Belongs to the intercrine alpha (chemokine CxC) family.</text>
</comment>
<comment type="subcellular location">
    <subcellularLocation>
        <location evidence="1">Secreted</location>
    </subcellularLocation>
</comment>
<evidence type="ECO:0000256" key="1">
    <source>
        <dbReference type="ARBA" id="ARBA00004613"/>
    </source>
</evidence>
<dbReference type="GeneID" id="117368773"/>
<dbReference type="GO" id="GO:0005615">
    <property type="term" value="C:extracellular space"/>
    <property type="evidence" value="ECO:0007669"/>
    <property type="project" value="UniProtKB-KW"/>
</dbReference>
<keyword evidence="7" id="KW-1185">Reference proteome</keyword>
<dbReference type="PANTHER" id="PTHR12015:SF201">
    <property type="entry name" value="C-X-C MOTIF CHEMOKINE 6"/>
    <property type="match status" value="1"/>
</dbReference>
<feature type="chain" id="PRO_5027843882" evidence="5">
    <location>
        <begin position="45"/>
        <end position="119"/>
    </location>
</feature>
<evidence type="ECO:0000256" key="2">
    <source>
        <dbReference type="ARBA" id="ARBA00010665"/>
    </source>
</evidence>
<dbReference type="InterPro" id="IPR001811">
    <property type="entry name" value="Chemokine_IL8-like_dom"/>
</dbReference>
<gene>
    <name evidence="8" type="primary">LOC117368773</name>
</gene>
<dbReference type="InParanoid" id="A0A6P8SHG3"/>
<feature type="domain" description="Chemokine interleukin-8-like" evidence="6">
    <location>
        <begin position="50"/>
        <end position="111"/>
    </location>
</feature>
<dbReference type="PANTHER" id="PTHR12015">
    <property type="entry name" value="SMALL INDUCIBLE CYTOKINE A"/>
    <property type="match status" value="1"/>
</dbReference>
<name>A0A6P8SHG3_GEOSA</name>
<proteinExistence type="inferred from homology"/>
<dbReference type="GO" id="GO:0006952">
    <property type="term" value="P:defense response"/>
    <property type="evidence" value="ECO:0007669"/>
    <property type="project" value="InterPro"/>
</dbReference>
<sequence length="119" mass="13063">MKLGDPGAVHCEPETSPGHSMKSLLRLHLLLLVLFVAWTTPSQGATLRTELRCKCVQTYPEFIPIKQIANVELIPEGPHCPTVDVIANLKSGSLVCLNPEAKWVQIIINKILNGASSRR</sequence>
<keyword evidence="4" id="KW-0964">Secreted</keyword>
<keyword evidence="3" id="KW-0202">Cytokine</keyword>
<feature type="signal peptide" evidence="5">
    <location>
        <begin position="1"/>
        <end position="44"/>
    </location>
</feature>
<dbReference type="PRINTS" id="PR00436">
    <property type="entry name" value="INTERLEUKIN8"/>
</dbReference>
<evidence type="ECO:0000313" key="8">
    <source>
        <dbReference type="RefSeq" id="XP_033818385.1"/>
    </source>
</evidence>
<dbReference type="FunFam" id="2.40.50.40:FF:000004">
    <property type="entry name" value="C-X-C motif chemokine"/>
    <property type="match status" value="1"/>
</dbReference>
<dbReference type="Proteomes" id="UP000515159">
    <property type="component" value="Chromosome 1"/>
</dbReference>
<evidence type="ECO:0000256" key="4">
    <source>
        <dbReference type="ARBA" id="ARBA00022525"/>
    </source>
</evidence>
<organism evidence="7 8">
    <name type="scientific">Geotrypetes seraphini</name>
    <name type="common">Gaboon caecilian</name>
    <name type="synonym">Caecilia seraphini</name>
    <dbReference type="NCBI Taxonomy" id="260995"/>
    <lineage>
        <taxon>Eukaryota</taxon>
        <taxon>Metazoa</taxon>
        <taxon>Chordata</taxon>
        <taxon>Craniata</taxon>
        <taxon>Vertebrata</taxon>
        <taxon>Euteleostomi</taxon>
        <taxon>Amphibia</taxon>
        <taxon>Gymnophiona</taxon>
        <taxon>Geotrypetes</taxon>
    </lineage>
</organism>
<dbReference type="PRINTS" id="PR00437">
    <property type="entry name" value="SMALLCYTKCXC"/>
</dbReference>
<evidence type="ECO:0000256" key="3">
    <source>
        <dbReference type="ARBA" id="ARBA00022514"/>
    </source>
</evidence>
<accession>A0A6P8SHG3</accession>
<keyword evidence="5" id="KW-0732">Signal</keyword>
<dbReference type="GO" id="GO:0008009">
    <property type="term" value="F:chemokine activity"/>
    <property type="evidence" value="ECO:0007669"/>
    <property type="project" value="InterPro"/>
</dbReference>
<dbReference type="OrthoDB" id="8872899at2759"/>
<dbReference type="FunCoup" id="A0A6P8SHG3">
    <property type="interactions" value="1051"/>
</dbReference>
<dbReference type="Gene3D" id="2.40.50.40">
    <property type="match status" value="1"/>
</dbReference>
<dbReference type="CDD" id="cd00273">
    <property type="entry name" value="Chemokine_CXC"/>
    <property type="match status" value="1"/>
</dbReference>
<dbReference type="InterPro" id="IPR033899">
    <property type="entry name" value="CXC_Chemokine_domain"/>
</dbReference>
<dbReference type="RefSeq" id="XP_033818385.1">
    <property type="nucleotide sequence ID" value="XM_033962494.1"/>
</dbReference>
<evidence type="ECO:0000259" key="6">
    <source>
        <dbReference type="SMART" id="SM00199"/>
    </source>
</evidence>